<gene>
    <name evidence="1" type="ORF">AVDCRST_MAG69-859</name>
</gene>
<evidence type="ECO:0008006" key="2">
    <source>
        <dbReference type="Google" id="ProtNLM"/>
    </source>
</evidence>
<organism evidence="1">
    <name type="scientific">uncultured Solirubrobacteraceae bacterium</name>
    <dbReference type="NCBI Taxonomy" id="1162706"/>
    <lineage>
        <taxon>Bacteria</taxon>
        <taxon>Bacillati</taxon>
        <taxon>Actinomycetota</taxon>
        <taxon>Thermoleophilia</taxon>
        <taxon>Solirubrobacterales</taxon>
        <taxon>Solirubrobacteraceae</taxon>
        <taxon>environmental samples</taxon>
    </lineage>
</organism>
<dbReference type="PROSITE" id="PS51318">
    <property type="entry name" value="TAT"/>
    <property type="match status" value="1"/>
</dbReference>
<protein>
    <recommendedName>
        <fullName evidence="2">Dessication-associated protein</fullName>
    </recommendedName>
</protein>
<accession>A0A6J4RZG5</accession>
<proteinExistence type="predicted"/>
<evidence type="ECO:0000313" key="1">
    <source>
        <dbReference type="EMBL" id="CAA9482530.1"/>
    </source>
</evidence>
<sequence length="314" mass="33830">MSGDQVRLYHEDPIEDAEAAGQLLGMATRRSVLTGGAALAAGGIFSGLLAESAAAQGGTRGSGVLREPREQTPPLEIFQIAAIAEQLAITFYSNGVRNADALGLDGIDLDIIKAAGIEEQIHQRFFTAVIGLLTGRRAPRTVGPTTFSFPFPNTFTDLPTFLATQQALEGVFDSAFLAAIRELSRQKQHRAAQIAGQIATIESEHRALGLDIAVRNGIEALPNPAEDLLRGRFNPRPSNPQPNPFPTSPPDNWAFAPVFLESVGDAPALVQRAGFLSPRGRNSFRYRPIDFTSSTYASVFENIFFREPTINLGT</sequence>
<dbReference type="InterPro" id="IPR006311">
    <property type="entry name" value="TAT_signal"/>
</dbReference>
<reference evidence="1" key="1">
    <citation type="submission" date="2020-02" db="EMBL/GenBank/DDBJ databases">
        <authorList>
            <person name="Meier V. D."/>
        </authorList>
    </citation>
    <scope>NUCLEOTIDE SEQUENCE</scope>
    <source>
        <strain evidence="1">AVDCRST_MAG69</strain>
    </source>
</reference>
<name>A0A6J4RZG5_9ACTN</name>
<dbReference type="EMBL" id="CADCVP010000105">
    <property type="protein sequence ID" value="CAA9482530.1"/>
    <property type="molecule type" value="Genomic_DNA"/>
</dbReference>
<dbReference type="AlphaFoldDB" id="A0A6J4RZG5"/>
<dbReference type="Pfam" id="PF13668">
    <property type="entry name" value="Ferritin_2"/>
    <property type="match status" value="1"/>
</dbReference>